<comment type="caution">
    <text evidence="1">The sequence shown here is derived from an EMBL/GenBank/DDBJ whole genome shotgun (WGS) entry which is preliminary data.</text>
</comment>
<organism evidence="1 2">
    <name type="scientific">Elysia crispata</name>
    <name type="common">lettuce slug</name>
    <dbReference type="NCBI Taxonomy" id="231223"/>
    <lineage>
        <taxon>Eukaryota</taxon>
        <taxon>Metazoa</taxon>
        <taxon>Spiralia</taxon>
        <taxon>Lophotrochozoa</taxon>
        <taxon>Mollusca</taxon>
        <taxon>Gastropoda</taxon>
        <taxon>Heterobranchia</taxon>
        <taxon>Euthyneura</taxon>
        <taxon>Panpulmonata</taxon>
        <taxon>Sacoglossa</taxon>
        <taxon>Placobranchoidea</taxon>
        <taxon>Plakobranchidae</taxon>
        <taxon>Elysia</taxon>
    </lineage>
</organism>
<dbReference type="EMBL" id="JAWDGP010004620">
    <property type="protein sequence ID" value="KAK3762982.1"/>
    <property type="molecule type" value="Genomic_DNA"/>
</dbReference>
<evidence type="ECO:0000313" key="1">
    <source>
        <dbReference type="EMBL" id="KAK3762982.1"/>
    </source>
</evidence>
<reference evidence="1" key="1">
    <citation type="journal article" date="2023" name="G3 (Bethesda)">
        <title>A reference genome for the long-term kleptoplast-retaining sea slug Elysia crispata morphotype clarki.</title>
        <authorList>
            <person name="Eastman K.E."/>
            <person name="Pendleton A.L."/>
            <person name="Shaikh M.A."/>
            <person name="Suttiyut T."/>
            <person name="Ogas R."/>
            <person name="Tomko P."/>
            <person name="Gavelis G."/>
            <person name="Widhalm J.R."/>
            <person name="Wisecaver J.H."/>
        </authorList>
    </citation>
    <scope>NUCLEOTIDE SEQUENCE</scope>
    <source>
        <strain evidence="1">ECLA1</strain>
    </source>
</reference>
<name>A0AAE0Z557_9GAST</name>
<keyword evidence="2" id="KW-1185">Reference proteome</keyword>
<sequence length="83" mass="9174">MAFRVFHRAKHVLSVVAVDTMLAVHSELGRAPSRARSCGISLSRTSQISGPCQTEALLPGHRIEVRRSSVFWAIWSVYVLVLA</sequence>
<gene>
    <name evidence="1" type="ORF">RRG08_015723</name>
</gene>
<protein>
    <submittedName>
        <fullName evidence="1">Uncharacterized protein</fullName>
    </submittedName>
</protein>
<proteinExistence type="predicted"/>
<dbReference type="Proteomes" id="UP001283361">
    <property type="component" value="Unassembled WGS sequence"/>
</dbReference>
<evidence type="ECO:0000313" key="2">
    <source>
        <dbReference type="Proteomes" id="UP001283361"/>
    </source>
</evidence>
<dbReference type="AlphaFoldDB" id="A0AAE0Z557"/>
<accession>A0AAE0Z557</accession>